<feature type="binding site" description="in other chain" evidence="1">
    <location>
        <position position="165"/>
    </location>
    <ligand>
        <name>dUMP</name>
        <dbReference type="ChEBI" id="CHEBI:246422"/>
        <note>ligand shared between dimeric partners</note>
    </ligand>
</feature>
<dbReference type="Proteomes" id="UP000659630">
    <property type="component" value="Unassembled WGS sequence"/>
</dbReference>
<keyword evidence="1 2" id="KW-0489">Methyltransferase</keyword>
<protein>
    <recommendedName>
        <fullName evidence="1">Flavin-dependent thymidylate synthase</fullName>
        <shortName evidence="1">FDTS</shortName>
        <ecNumber evidence="1">2.1.1.148</ecNumber>
    </recommendedName>
    <alternativeName>
        <fullName evidence="1">FAD-dependent thymidylate synthase</fullName>
    </alternativeName>
    <alternativeName>
        <fullName evidence="1">Thymidylate synthase ThyX</fullName>
        <shortName evidence="1">TS</shortName>
        <shortName evidence="1">TSase</shortName>
    </alternativeName>
</protein>
<comment type="caution">
    <text evidence="1">Lacks conserved residue(s) required for the propagation of feature annotation.</text>
</comment>
<keyword evidence="1" id="KW-0521">NADP</keyword>
<feature type="binding site" evidence="1">
    <location>
        <position position="187"/>
    </location>
    <ligand>
        <name>FAD</name>
        <dbReference type="ChEBI" id="CHEBI:57692"/>
        <note>ligand shared between neighboring subunits</note>
    </ligand>
</feature>
<feature type="binding site" description="in other chain" evidence="1">
    <location>
        <begin position="89"/>
        <end position="91"/>
    </location>
    <ligand>
        <name>dUMP</name>
        <dbReference type="ChEBI" id="CHEBI:246422"/>
        <note>ligand shared between dimeric partners</note>
    </ligand>
</feature>
<dbReference type="EC" id="2.1.1.148" evidence="1"/>
<dbReference type="PROSITE" id="PS51331">
    <property type="entry name" value="THYX"/>
    <property type="match status" value="1"/>
</dbReference>
<comment type="subunit">
    <text evidence="1">Homotetramer.</text>
</comment>
<keyword evidence="1" id="KW-0545">Nucleotide biosynthesis</keyword>
<evidence type="ECO:0000256" key="1">
    <source>
        <dbReference type="HAMAP-Rule" id="MF_01408"/>
    </source>
</evidence>
<comment type="cofactor">
    <cofactor evidence="1">
        <name>FAD</name>
        <dbReference type="ChEBI" id="CHEBI:57692"/>
    </cofactor>
    <text evidence="1">Binds 4 FAD per tetramer. Each FAD binding site is formed by three monomers.</text>
</comment>
<dbReference type="AlphaFoldDB" id="A0A923I8H4"/>
<dbReference type="PANTHER" id="PTHR34934:SF1">
    <property type="entry name" value="FLAVIN-DEPENDENT THYMIDYLATE SYNTHASE"/>
    <property type="match status" value="1"/>
</dbReference>
<comment type="caution">
    <text evidence="2">The sequence shown here is derived from an EMBL/GenBank/DDBJ whole genome shotgun (WGS) entry which is preliminary data.</text>
</comment>
<dbReference type="GO" id="GO:0004799">
    <property type="term" value="F:thymidylate synthase activity"/>
    <property type="evidence" value="ECO:0007669"/>
    <property type="project" value="TreeGrafter"/>
</dbReference>
<feature type="binding site" evidence="1">
    <location>
        <begin position="76"/>
        <end position="79"/>
    </location>
    <ligand>
        <name>dUMP</name>
        <dbReference type="ChEBI" id="CHEBI:246422"/>
        <note>ligand shared between dimeric partners</note>
    </ligand>
</feature>
<dbReference type="HAMAP" id="MF_01408">
    <property type="entry name" value="ThyX"/>
    <property type="match status" value="1"/>
</dbReference>
<dbReference type="NCBIfam" id="TIGR02170">
    <property type="entry name" value="thyX"/>
    <property type="match status" value="1"/>
</dbReference>
<comment type="catalytic activity">
    <reaction evidence="1">
        <text>dUMP + (6R)-5,10-methylene-5,6,7,8-tetrahydrofolate + NADPH + H(+) = dTMP + (6S)-5,6,7,8-tetrahydrofolate + NADP(+)</text>
        <dbReference type="Rhea" id="RHEA:29043"/>
        <dbReference type="ChEBI" id="CHEBI:15378"/>
        <dbReference type="ChEBI" id="CHEBI:15636"/>
        <dbReference type="ChEBI" id="CHEBI:57453"/>
        <dbReference type="ChEBI" id="CHEBI:57783"/>
        <dbReference type="ChEBI" id="CHEBI:58349"/>
        <dbReference type="ChEBI" id="CHEBI:63528"/>
        <dbReference type="ChEBI" id="CHEBI:246422"/>
        <dbReference type="EC" id="2.1.1.148"/>
    </reaction>
</comment>
<dbReference type="InterPro" id="IPR036098">
    <property type="entry name" value="Thymidylate_synthase_ThyX_sf"/>
</dbReference>
<dbReference type="Gene3D" id="3.30.1360.170">
    <property type="match status" value="1"/>
</dbReference>
<feature type="binding site" evidence="1">
    <location>
        <begin position="181"/>
        <end position="183"/>
    </location>
    <ligand>
        <name>FAD</name>
        <dbReference type="ChEBI" id="CHEBI:57692"/>
        <note>ligand shared between neighboring subunits</note>
    </ligand>
</feature>
<organism evidence="2 3">
    <name type="scientific">Anaerofilum hominis</name>
    <dbReference type="NCBI Taxonomy" id="2763016"/>
    <lineage>
        <taxon>Bacteria</taxon>
        <taxon>Bacillati</taxon>
        <taxon>Bacillota</taxon>
        <taxon>Clostridia</taxon>
        <taxon>Eubacteriales</taxon>
        <taxon>Oscillospiraceae</taxon>
        <taxon>Anaerofilum</taxon>
    </lineage>
</organism>
<dbReference type="Pfam" id="PF02511">
    <property type="entry name" value="Thy1"/>
    <property type="match status" value="1"/>
</dbReference>
<dbReference type="GO" id="GO:0050660">
    <property type="term" value="F:flavin adenine dinucleotide binding"/>
    <property type="evidence" value="ECO:0007669"/>
    <property type="project" value="UniProtKB-UniRule"/>
</dbReference>
<evidence type="ECO:0000313" key="3">
    <source>
        <dbReference type="Proteomes" id="UP000659630"/>
    </source>
</evidence>
<comment type="pathway">
    <text evidence="1">Pyrimidine metabolism; dTTP biosynthesis.</text>
</comment>
<name>A0A923I8H4_9FIRM</name>
<keyword evidence="1 2" id="KW-0808">Transferase</keyword>
<feature type="binding site" evidence="1">
    <location>
        <position position="55"/>
    </location>
    <ligand>
        <name>FAD</name>
        <dbReference type="ChEBI" id="CHEBI:57692"/>
        <note>ligand shared between neighboring subunits</note>
    </ligand>
</feature>
<reference evidence="2" key="1">
    <citation type="submission" date="2020-08" db="EMBL/GenBank/DDBJ databases">
        <title>Genome public.</title>
        <authorList>
            <person name="Liu C."/>
            <person name="Sun Q."/>
        </authorList>
    </citation>
    <scope>NUCLEOTIDE SEQUENCE</scope>
    <source>
        <strain evidence="2">BX8</strain>
    </source>
</reference>
<dbReference type="GO" id="GO:0006235">
    <property type="term" value="P:dTTP biosynthetic process"/>
    <property type="evidence" value="ECO:0007669"/>
    <property type="project" value="UniProtKB-UniRule"/>
</dbReference>
<dbReference type="CDD" id="cd20175">
    <property type="entry name" value="ThyX"/>
    <property type="match status" value="1"/>
</dbReference>
<dbReference type="RefSeq" id="WP_186886565.1">
    <property type="nucleotide sequence ID" value="NZ_JACONZ010000001.1"/>
</dbReference>
<dbReference type="GO" id="GO:0032259">
    <property type="term" value="P:methylation"/>
    <property type="evidence" value="ECO:0007669"/>
    <property type="project" value="UniProtKB-KW"/>
</dbReference>
<comment type="similarity">
    <text evidence="1">Belongs to the thymidylate synthase ThyX family.</text>
</comment>
<comment type="function">
    <text evidence="1">Catalyzes the reductive methylation of 2'-deoxyuridine-5'-monophosphate (dUMP) to 2'-deoxythymidine-5'-monophosphate (dTMP) while utilizing 5,10-methylenetetrahydrofolate (mTHF) as the methyl donor, and NADPH and FADH(2) as the reductant.</text>
</comment>
<dbReference type="EMBL" id="JACONZ010000001">
    <property type="protein sequence ID" value="MBC5580198.1"/>
    <property type="molecule type" value="Genomic_DNA"/>
</dbReference>
<evidence type="ECO:0000313" key="2">
    <source>
        <dbReference type="EMBL" id="MBC5580198.1"/>
    </source>
</evidence>
<dbReference type="PANTHER" id="PTHR34934">
    <property type="entry name" value="FLAVIN-DEPENDENT THYMIDYLATE SYNTHASE"/>
    <property type="match status" value="1"/>
</dbReference>
<dbReference type="InterPro" id="IPR003669">
    <property type="entry name" value="Thymidylate_synthase_ThyX"/>
</dbReference>
<dbReference type="GO" id="GO:0006231">
    <property type="term" value="P:dTMP biosynthetic process"/>
    <property type="evidence" value="ECO:0007669"/>
    <property type="project" value="UniProtKB-UniRule"/>
</dbReference>
<feature type="active site" description="Involved in ionization of N3 of dUMP, leading to its activation" evidence="1">
    <location>
        <position position="192"/>
    </location>
</feature>
<feature type="binding site" evidence="1">
    <location>
        <begin position="79"/>
        <end position="81"/>
    </location>
    <ligand>
        <name>FAD</name>
        <dbReference type="ChEBI" id="CHEBI:57692"/>
        <note>ligand shared between neighboring subunits</note>
    </ligand>
</feature>
<keyword evidence="1" id="KW-0285">Flavoprotein</keyword>
<feature type="binding site" evidence="1">
    <location>
        <position position="192"/>
    </location>
    <ligand>
        <name>dUMP</name>
        <dbReference type="ChEBI" id="CHEBI:246422"/>
        <note>ligand shared between dimeric partners</note>
    </ligand>
</feature>
<proteinExistence type="inferred from homology"/>
<gene>
    <name evidence="1" type="primary">thyX</name>
    <name evidence="2" type="ORF">H8S23_01620</name>
</gene>
<dbReference type="SUPFAM" id="SSF69796">
    <property type="entry name" value="Thymidylate synthase-complementing protein Thy1"/>
    <property type="match status" value="1"/>
</dbReference>
<sequence length="258" mass="29016">MKVQLLAYTPEPEKIVAAAAKLCYAHCGVDELLEGLTAEKAREFVLRLAEMGHESPVEHVSFTFAIEGVSRSLLAQITRHRIASYSVQSQRYVRLENFEYVVPPEIEKNEAAKEAYLEMMRAEAESYEKIASLLKEDHKKALMEAGEEEKSAARKAEKLAIEDARFVLPNACDTKMIVTMNARSLYNFFAHRCCSRAQWEIRALAEEMLRLVYPIAPALFAKAGPPCVKGPCPEGRMSCGRAAEVRDRYAALKEELVK</sequence>
<accession>A0A923I8H4</accession>
<dbReference type="GO" id="GO:0070402">
    <property type="term" value="F:NADPH binding"/>
    <property type="evidence" value="ECO:0007669"/>
    <property type="project" value="TreeGrafter"/>
</dbReference>
<keyword evidence="1" id="KW-0274">FAD</keyword>
<keyword evidence="3" id="KW-1185">Reference proteome</keyword>
<dbReference type="GO" id="GO:0050797">
    <property type="term" value="F:thymidylate synthase (FAD) activity"/>
    <property type="evidence" value="ECO:0007669"/>
    <property type="project" value="UniProtKB-UniRule"/>
</dbReference>